<dbReference type="GeneID" id="94171784"/>
<protein>
    <submittedName>
        <fullName evidence="1">Uncharacterized protein</fullName>
    </submittedName>
</protein>
<dbReference type="EMBL" id="JAFHKP010000028">
    <property type="protein sequence ID" value="KAG5475116.1"/>
    <property type="molecule type" value="Genomic_DNA"/>
</dbReference>
<dbReference type="KEGG" id="lenr:94171784"/>
<gene>
    <name evidence="1" type="ORF">CUR178_04567</name>
</gene>
<name>A0A836KI65_LEIEN</name>
<dbReference type="Proteomes" id="UP000674179">
    <property type="component" value="Chromosome 28"/>
</dbReference>
<sequence>MEYSLGGLVVAHRLGVVCESRRVLGWGLPRWSSGHPTSGSGLLSRLCSAVRSSHICNSTLRAVFGRVRHRPSARQLRGLSPFAVSRGRM</sequence>
<accession>A0A836KI65</accession>
<organism evidence="1 2">
    <name type="scientific">Leishmania enriettii</name>
    <dbReference type="NCBI Taxonomy" id="5663"/>
    <lineage>
        <taxon>Eukaryota</taxon>
        <taxon>Discoba</taxon>
        <taxon>Euglenozoa</taxon>
        <taxon>Kinetoplastea</taxon>
        <taxon>Metakinetoplastina</taxon>
        <taxon>Trypanosomatida</taxon>
        <taxon>Trypanosomatidae</taxon>
        <taxon>Leishmaniinae</taxon>
        <taxon>Leishmania</taxon>
    </lineage>
</organism>
<evidence type="ECO:0000313" key="1">
    <source>
        <dbReference type="EMBL" id="KAG5475116.1"/>
    </source>
</evidence>
<comment type="caution">
    <text evidence="1">The sequence shown here is derived from an EMBL/GenBank/DDBJ whole genome shotgun (WGS) entry which is preliminary data.</text>
</comment>
<dbReference type="AlphaFoldDB" id="A0A836KI65"/>
<evidence type="ECO:0000313" key="2">
    <source>
        <dbReference type="Proteomes" id="UP000674179"/>
    </source>
</evidence>
<proteinExistence type="predicted"/>
<keyword evidence="2" id="KW-1185">Reference proteome</keyword>
<reference evidence="1 2" key="1">
    <citation type="submission" date="2021-02" db="EMBL/GenBank/DDBJ databases">
        <title>Leishmania (Mundinia) enrietti genome sequencing and assembly.</title>
        <authorList>
            <person name="Almutairi H."/>
            <person name="Gatherer D."/>
        </authorList>
    </citation>
    <scope>NUCLEOTIDE SEQUENCE [LARGE SCALE GENOMIC DNA]</scope>
    <source>
        <strain evidence="1">CUR178</strain>
    </source>
</reference>
<dbReference type="RefSeq" id="XP_067691645.1">
    <property type="nucleotide sequence ID" value="XM_067836274.1"/>
</dbReference>